<accession>A0A814D068</accession>
<keyword evidence="2" id="KW-1185">Reference proteome</keyword>
<dbReference type="Proteomes" id="UP000663828">
    <property type="component" value="Unassembled WGS sequence"/>
</dbReference>
<sequence>MLEVPTNMVKENKSVTPISMMKTGESYERSLSFRYYRPRLLEQKMKTSDEDAKPRDLPSQMWHHVYNDGTTDTMILEYERNIALLDHEERFVDEDLLNEEYCWYGDKSCAEEHILGYRERQLGQIKQESGSSLFRMLFIIQRSLFGRPYNRLIFGFNTHQLSVEYLPNEAPSNRYETFVLIPNI</sequence>
<evidence type="ECO:0000313" key="1">
    <source>
        <dbReference type="EMBL" id="CAF0948380.1"/>
    </source>
</evidence>
<dbReference type="AlphaFoldDB" id="A0A814D068"/>
<comment type="caution">
    <text evidence="1">The sequence shown here is derived from an EMBL/GenBank/DDBJ whole genome shotgun (WGS) entry which is preliminary data.</text>
</comment>
<gene>
    <name evidence="1" type="ORF">XAT740_LOCUS10521</name>
</gene>
<proteinExistence type="predicted"/>
<evidence type="ECO:0000313" key="2">
    <source>
        <dbReference type="Proteomes" id="UP000663828"/>
    </source>
</evidence>
<dbReference type="EMBL" id="CAJNOR010000562">
    <property type="protein sequence ID" value="CAF0948380.1"/>
    <property type="molecule type" value="Genomic_DNA"/>
</dbReference>
<organism evidence="1 2">
    <name type="scientific">Adineta ricciae</name>
    <name type="common">Rotifer</name>
    <dbReference type="NCBI Taxonomy" id="249248"/>
    <lineage>
        <taxon>Eukaryota</taxon>
        <taxon>Metazoa</taxon>
        <taxon>Spiralia</taxon>
        <taxon>Gnathifera</taxon>
        <taxon>Rotifera</taxon>
        <taxon>Eurotatoria</taxon>
        <taxon>Bdelloidea</taxon>
        <taxon>Adinetida</taxon>
        <taxon>Adinetidae</taxon>
        <taxon>Adineta</taxon>
    </lineage>
</organism>
<name>A0A814D068_ADIRI</name>
<reference evidence="1" key="1">
    <citation type="submission" date="2021-02" db="EMBL/GenBank/DDBJ databases">
        <authorList>
            <person name="Nowell W R."/>
        </authorList>
    </citation>
    <scope>NUCLEOTIDE SEQUENCE</scope>
</reference>
<protein>
    <submittedName>
        <fullName evidence="1">Uncharacterized protein</fullName>
    </submittedName>
</protein>